<sequence>MGFLIVWLVLSRESHLIWPHAAVADCALASYQKCRKDQDRQSPRVSISERQSNQLISPTSGRSWDHLWGRCARKEERSIIKAIAGALSAGVSNRHVCKRDRLS</sequence>
<reference evidence="3 4" key="1">
    <citation type="submission" date="2018-07" db="EMBL/GenBank/DDBJ databases">
        <title>Section-level genome sequencing of Aspergillus section Nigri to investigate inter- and intra-species variation.</title>
        <authorList>
            <consortium name="DOE Joint Genome Institute"/>
            <person name="Vesth T.C."/>
            <person name="Nybo J.L."/>
            <person name="Theobald S."/>
            <person name="Frisvad J.C."/>
            <person name="Larsen T.O."/>
            <person name="Nielsen K.F."/>
            <person name="Hoof J.B."/>
            <person name="Brandl J."/>
            <person name="Salamov A."/>
            <person name="Riley R."/>
            <person name="Gladden J.M."/>
            <person name="Phatale P."/>
            <person name="Nielsen M.T."/>
            <person name="Lyhne E.K."/>
            <person name="Kogle M.E."/>
            <person name="Strasser K."/>
            <person name="McDonnell E."/>
            <person name="Barry K."/>
            <person name="Clum A."/>
            <person name="Chen C."/>
            <person name="Nolan M."/>
            <person name="Sandor L."/>
            <person name="Kuo A."/>
            <person name="Lipzen A."/>
            <person name="Hainaut M."/>
            <person name="Drula E."/>
            <person name="Tsang A."/>
            <person name="Magnuson J.K."/>
            <person name="Henrissat B."/>
            <person name="Wiebenga A."/>
            <person name="Simmons B.A."/>
            <person name="Makela M.R."/>
            <person name="De vries R.P."/>
            <person name="Grigoriev I.V."/>
            <person name="Mortensen U.H."/>
            <person name="Baker S.E."/>
            <person name="Andersen M.R."/>
        </authorList>
    </citation>
    <scope>NUCLEOTIDE SEQUENCE [LARGE SCALE GENOMIC DNA]</scope>
    <source>
        <strain evidence="3 4">ATCC 13157</strain>
    </source>
</reference>
<protein>
    <recommendedName>
        <fullName evidence="5">Secreted protein</fullName>
    </recommendedName>
</protein>
<feature type="signal peptide" evidence="2">
    <location>
        <begin position="1"/>
        <end position="16"/>
    </location>
</feature>
<keyword evidence="4" id="KW-1185">Reference proteome</keyword>
<evidence type="ECO:0000256" key="1">
    <source>
        <dbReference type="SAM" id="MobiDB-lite"/>
    </source>
</evidence>
<proteinExistence type="predicted"/>
<name>A0A370P478_ASPPH</name>
<feature type="chain" id="PRO_5016951911" description="Secreted protein" evidence="2">
    <location>
        <begin position="17"/>
        <end position="103"/>
    </location>
</feature>
<accession>A0A370P478</accession>
<dbReference type="Proteomes" id="UP000254937">
    <property type="component" value="Unassembled WGS sequence"/>
</dbReference>
<feature type="region of interest" description="Disordered" evidence="1">
    <location>
        <begin position="37"/>
        <end position="61"/>
    </location>
</feature>
<evidence type="ECO:0000313" key="4">
    <source>
        <dbReference type="Proteomes" id="UP000254937"/>
    </source>
</evidence>
<dbReference type="AlphaFoldDB" id="A0A370P478"/>
<keyword evidence="2" id="KW-0732">Signal</keyword>
<organism evidence="3 4">
    <name type="scientific">Aspergillus phoenicis ATCC 13157</name>
    <dbReference type="NCBI Taxonomy" id="1353007"/>
    <lineage>
        <taxon>Eukaryota</taxon>
        <taxon>Fungi</taxon>
        <taxon>Dikarya</taxon>
        <taxon>Ascomycota</taxon>
        <taxon>Pezizomycotina</taxon>
        <taxon>Eurotiomycetes</taxon>
        <taxon>Eurotiomycetidae</taxon>
        <taxon>Eurotiales</taxon>
        <taxon>Aspergillaceae</taxon>
        <taxon>Aspergillus</taxon>
    </lineage>
</organism>
<gene>
    <name evidence="3" type="ORF">M752DRAFT_110985</name>
</gene>
<evidence type="ECO:0000313" key="3">
    <source>
        <dbReference type="EMBL" id="RDK36679.1"/>
    </source>
</evidence>
<evidence type="ECO:0000256" key="2">
    <source>
        <dbReference type="SAM" id="SignalP"/>
    </source>
</evidence>
<feature type="compositionally biased region" description="Polar residues" evidence="1">
    <location>
        <begin position="43"/>
        <end position="61"/>
    </location>
</feature>
<evidence type="ECO:0008006" key="5">
    <source>
        <dbReference type="Google" id="ProtNLM"/>
    </source>
</evidence>
<dbReference type="EMBL" id="KZ851877">
    <property type="protein sequence ID" value="RDK36679.1"/>
    <property type="molecule type" value="Genomic_DNA"/>
</dbReference>